<sequence>MKLTQIAKTDVDMNTYKAQTNVRRTFTSTMNYRNIAIMTDADVD</sequence>
<name>A0A345AUJ9_9CAUD</name>
<reference evidence="2" key="1">
    <citation type="submission" date="2018-06" db="EMBL/GenBank/DDBJ databases">
        <title>Whole genome analysis of phage vB_ApiM_fHyAci03 infecting Acinetobacter pittii.</title>
        <authorList>
            <person name="Kiljunen S."/>
            <person name="Wicklund A."/>
            <person name="Skurnik M."/>
        </authorList>
    </citation>
    <scope>NUCLEOTIDE SEQUENCE [LARGE SCALE GENOMIC DNA]</scope>
</reference>
<proteinExistence type="predicted"/>
<protein>
    <submittedName>
        <fullName evidence="1">DNA topoisomerase II large subunit C-terminal region</fullName>
    </submittedName>
</protein>
<dbReference type="Proteomes" id="UP000255697">
    <property type="component" value="Segment"/>
</dbReference>
<keyword evidence="2" id="KW-1185">Reference proteome</keyword>
<keyword evidence="1" id="KW-0413">Isomerase</keyword>
<organism evidence="1 2">
    <name type="scientific">Acinetobacter phage vB_ApiM_fHyAci03</name>
    <dbReference type="NCBI Taxonomy" id="2269366"/>
    <lineage>
        <taxon>Viruses</taxon>
        <taxon>Duplodnaviria</taxon>
        <taxon>Heunggongvirae</taxon>
        <taxon>Uroviricota</taxon>
        <taxon>Caudoviricetes</taxon>
        <taxon>Pantevenvirales</taxon>
        <taxon>Straboviridae</taxon>
        <taxon>Twarogvirinae</taxon>
        <taxon>Lazarusvirus</taxon>
        <taxon>Lazarusvirus fhyacithree</taxon>
    </lineage>
</organism>
<evidence type="ECO:0000313" key="2">
    <source>
        <dbReference type="Proteomes" id="UP000255697"/>
    </source>
</evidence>
<dbReference type="EMBL" id="MH460829">
    <property type="protein sequence ID" value="AXF40582.1"/>
    <property type="molecule type" value="Genomic_DNA"/>
</dbReference>
<accession>A0A345AUJ9</accession>
<evidence type="ECO:0000313" key="1">
    <source>
        <dbReference type="EMBL" id="AXF40582.1"/>
    </source>
</evidence>
<gene>
    <name evidence="1" type="ORF">Ac3_013</name>
</gene>
<dbReference type="GO" id="GO:0016853">
    <property type="term" value="F:isomerase activity"/>
    <property type="evidence" value="ECO:0007669"/>
    <property type="project" value="UniProtKB-KW"/>
</dbReference>